<reference evidence="1" key="1">
    <citation type="submission" date="2022-08" db="EMBL/GenBank/DDBJ databases">
        <title>Genomic Encyclopedia of Type Strains, Phase V (KMG-V): Genome sequencing to study the core and pangenomes of soil and plant-associated prokaryotes.</title>
        <authorList>
            <person name="Whitman W."/>
        </authorList>
    </citation>
    <scope>NUCLEOTIDE SEQUENCE</scope>
    <source>
        <strain evidence="1">SP3049</strain>
    </source>
</reference>
<comment type="caution">
    <text evidence="1">The sequence shown here is derived from an EMBL/GenBank/DDBJ whole genome shotgun (WGS) entry which is preliminary data.</text>
</comment>
<protein>
    <submittedName>
        <fullName evidence="1">DNA-binding protein YlxM (UPF0122 family)</fullName>
    </submittedName>
</protein>
<keyword evidence="1" id="KW-0238">DNA-binding</keyword>
<dbReference type="RefSeq" id="WP_259060903.1">
    <property type="nucleotide sequence ID" value="NZ_JANUAE010000018.1"/>
</dbReference>
<dbReference type="EMBL" id="JANUAE010000018">
    <property type="protein sequence ID" value="MCS3711818.1"/>
    <property type="molecule type" value="Genomic_DNA"/>
</dbReference>
<evidence type="ECO:0000313" key="2">
    <source>
        <dbReference type="Proteomes" id="UP001155057"/>
    </source>
</evidence>
<gene>
    <name evidence="1" type="ORF">GGP61_003453</name>
</gene>
<evidence type="ECO:0000313" key="1">
    <source>
        <dbReference type="EMBL" id="MCS3711818.1"/>
    </source>
</evidence>
<dbReference type="AlphaFoldDB" id="A0A9X2QAQ1"/>
<sequence length="76" mass="8814">MERELTHEELREEAHRLAKDDSRSYTEIAEEFDVTKNAVAKAVTTTGPKFQRLQIRIVEHLSDAEVEPQETFLLTD</sequence>
<dbReference type="GO" id="GO:0003677">
    <property type="term" value="F:DNA binding"/>
    <property type="evidence" value="ECO:0007669"/>
    <property type="project" value="UniProtKB-KW"/>
</dbReference>
<name>A0A9X2QAQ1_9BACT</name>
<dbReference type="Proteomes" id="UP001155057">
    <property type="component" value="Unassembled WGS sequence"/>
</dbReference>
<organism evidence="1 2">
    <name type="scientific">Salinibacter ruber</name>
    <dbReference type="NCBI Taxonomy" id="146919"/>
    <lineage>
        <taxon>Bacteria</taxon>
        <taxon>Pseudomonadati</taxon>
        <taxon>Rhodothermota</taxon>
        <taxon>Rhodothermia</taxon>
        <taxon>Rhodothermales</taxon>
        <taxon>Salinibacteraceae</taxon>
        <taxon>Salinibacter</taxon>
    </lineage>
</organism>
<accession>A0A9X2QAQ1</accession>
<proteinExistence type="predicted"/>